<dbReference type="PANTHER" id="PTHR33065:SF177">
    <property type="entry name" value="OS08G0141000 PROTEIN"/>
    <property type="match status" value="1"/>
</dbReference>
<dbReference type="AlphaFoldDB" id="A0A921RUT0"/>
<dbReference type="Proteomes" id="UP000807115">
    <property type="component" value="Chromosome 2"/>
</dbReference>
<dbReference type="InterPro" id="IPR046533">
    <property type="entry name" value="DUF6598"/>
</dbReference>
<evidence type="ECO:0000313" key="3">
    <source>
        <dbReference type="Proteomes" id="UP000807115"/>
    </source>
</evidence>
<proteinExistence type="predicted"/>
<protein>
    <recommendedName>
        <fullName evidence="1">DUF6598 domain-containing protein</fullName>
    </recommendedName>
</protein>
<name>A0A921RUT0_SORBI</name>
<comment type="caution">
    <text evidence="2">The sequence shown here is derived from an EMBL/GenBank/DDBJ whole genome shotgun (WGS) entry which is preliminary data.</text>
</comment>
<feature type="domain" description="DUF6598" evidence="1">
    <location>
        <begin position="175"/>
        <end position="427"/>
    </location>
</feature>
<reference evidence="2" key="2">
    <citation type="submission" date="2020-10" db="EMBL/GenBank/DDBJ databases">
        <authorList>
            <person name="Cooper E.A."/>
            <person name="Brenton Z.W."/>
            <person name="Flinn B.S."/>
            <person name="Jenkins J."/>
            <person name="Shu S."/>
            <person name="Flowers D."/>
            <person name="Luo F."/>
            <person name="Wang Y."/>
            <person name="Xia P."/>
            <person name="Barry K."/>
            <person name="Daum C."/>
            <person name="Lipzen A."/>
            <person name="Yoshinaga Y."/>
            <person name="Schmutz J."/>
            <person name="Saski C."/>
            <person name="Vermerris W."/>
            <person name="Kresovich S."/>
        </authorList>
    </citation>
    <scope>NUCLEOTIDE SEQUENCE</scope>
</reference>
<organism evidence="2 3">
    <name type="scientific">Sorghum bicolor</name>
    <name type="common">Sorghum</name>
    <name type="synonym">Sorghum vulgare</name>
    <dbReference type="NCBI Taxonomy" id="4558"/>
    <lineage>
        <taxon>Eukaryota</taxon>
        <taxon>Viridiplantae</taxon>
        <taxon>Streptophyta</taxon>
        <taxon>Embryophyta</taxon>
        <taxon>Tracheophyta</taxon>
        <taxon>Spermatophyta</taxon>
        <taxon>Magnoliopsida</taxon>
        <taxon>Liliopsida</taxon>
        <taxon>Poales</taxon>
        <taxon>Poaceae</taxon>
        <taxon>PACMAD clade</taxon>
        <taxon>Panicoideae</taxon>
        <taxon>Andropogonodae</taxon>
        <taxon>Andropogoneae</taxon>
        <taxon>Sorghinae</taxon>
        <taxon>Sorghum</taxon>
    </lineage>
</organism>
<gene>
    <name evidence="2" type="ORF">BDA96_02G417200</name>
</gene>
<dbReference type="Pfam" id="PF20241">
    <property type="entry name" value="DUF6598"/>
    <property type="match status" value="1"/>
</dbReference>
<accession>A0A921RUT0</accession>
<evidence type="ECO:0000259" key="1">
    <source>
        <dbReference type="Pfam" id="PF20241"/>
    </source>
</evidence>
<sequence length="443" mass="49929">MENLAAAAGAMGRSVVRKRAFEEMNKAEDGEDKSEMLKTLEMDKAEPKENIFYPPELEALGRHLGDALGLNEEEWDALQASLAQPKPERKETIKERWLRIEELHRRMDQEREAQDKADQEEIGPDYQAWAACKFRDDWNAIWSRSYGSYEDTTRIPAMRFTHKPAPDLGVSTHDTLQVFSAKVASTSGGLQWPLDVFGFVAIRDTIDHNRNIIFNRTRESCQILTEEDHDLLLVGPTRAVFVSSPHPVTIEVDLKVKGATESEDKDLSFLAVPLLCLSTRSRLFHCSYTSKLSTLEFTLGHLVSSVEATIFVRVIRGSWPDGFHCEFSAFGVRRKNIDHDKNAADIDREKIVLFDSRGEKGTVDNDGNIKLSRRVVSVETAGELKVSLKAWKVDSDVVEKEEVFTPLRAGLSYREIDIELCAMEVSVAWSLISGTPVTARTTL</sequence>
<evidence type="ECO:0000313" key="2">
    <source>
        <dbReference type="EMBL" id="KAG0546081.1"/>
    </source>
</evidence>
<reference evidence="2" key="1">
    <citation type="journal article" date="2019" name="BMC Genomics">
        <title>A new reference genome for Sorghum bicolor reveals high levels of sequence similarity between sweet and grain genotypes: implications for the genetics of sugar metabolism.</title>
        <authorList>
            <person name="Cooper E.A."/>
            <person name="Brenton Z.W."/>
            <person name="Flinn B.S."/>
            <person name="Jenkins J."/>
            <person name="Shu S."/>
            <person name="Flowers D."/>
            <person name="Luo F."/>
            <person name="Wang Y."/>
            <person name="Xia P."/>
            <person name="Barry K."/>
            <person name="Daum C."/>
            <person name="Lipzen A."/>
            <person name="Yoshinaga Y."/>
            <person name="Schmutz J."/>
            <person name="Saski C."/>
            <person name="Vermerris W."/>
            <person name="Kresovich S."/>
        </authorList>
    </citation>
    <scope>NUCLEOTIDE SEQUENCE</scope>
</reference>
<dbReference type="EMBL" id="CM027681">
    <property type="protein sequence ID" value="KAG0546081.1"/>
    <property type="molecule type" value="Genomic_DNA"/>
</dbReference>
<dbReference type="PANTHER" id="PTHR33065">
    <property type="entry name" value="OS07G0486400 PROTEIN"/>
    <property type="match status" value="1"/>
</dbReference>